<reference evidence="1 3" key="2">
    <citation type="journal article" date="2014" name="BMC Genomics">
        <title>An improved genome release (version Mt4.0) for the model legume Medicago truncatula.</title>
        <authorList>
            <person name="Tang H."/>
            <person name="Krishnakumar V."/>
            <person name="Bidwell S."/>
            <person name="Rosen B."/>
            <person name="Chan A."/>
            <person name="Zhou S."/>
            <person name="Gentzbittel L."/>
            <person name="Childs K.L."/>
            <person name="Yandell M."/>
            <person name="Gundlach H."/>
            <person name="Mayer K.F."/>
            <person name="Schwartz D.C."/>
            <person name="Town C.D."/>
        </authorList>
    </citation>
    <scope>GENOME REANNOTATION</scope>
    <source>
        <strain evidence="1">A17</strain>
        <strain evidence="2 3">cv. Jemalong A17</strain>
    </source>
</reference>
<name>A0A072U0U3_MEDTR</name>
<gene>
    <name evidence="1" type="ordered locus">MTR_8g047250</name>
</gene>
<evidence type="ECO:0000313" key="3">
    <source>
        <dbReference type="Proteomes" id="UP000002051"/>
    </source>
</evidence>
<dbReference type="PaxDb" id="3880-AES66371"/>
<accession>A0A072U0U3</accession>
<dbReference type="EMBL" id="CM001224">
    <property type="protein sequence ID" value="KEH19365.1"/>
    <property type="molecule type" value="Genomic_DNA"/>
</dbReference>
<evidence type="ECO:0000313" key="1">
    <source>
        <dbReference type="EMBL" id="KEH19365.1"/>
    </source>
</evidence>
<dbReference type="InterPro" id="IPR011990">
    <property type="entry name" value="TPR-like_helical_dom_sf"/>
</dbReference>
<organism evidence="1 3">
    <name type="scientific">Medicago truncatula</name>
    <name type="common">Barrel medic</name>
    <name type="synonym">Medicago tribuloides</name>
    <dbReference type="NCBI Taxonomy" id="3880"/>
    <lineage>
        <taxon>Eukaryota</taxon>
        <taxon>Viridiplantae</taxon>
        <taxon>Streptophyta</taxon>
        <taxon>Embryophyta</taxon>
        <taxon>Tracheophyta</taxon>
        <taxon>Spermatophyta</taxon>
        <taxon>Magnoliopsida</taxon>
        <taxon>eudicotyledons</taxon>
        <taxon>Gunneridae</taxon>
        <taxon>Pentapetalae</taxon>
        <taxon>rosids</taxon>
        <taxon>fabids</taxon>
        <taxon>Fabales</taxon>
        <taxon>Fabaceae</taxon>
        <taxon>Papilionoideae</taxon>
        <taxon>50 kb inversion clade</taxon>
        <taxon>NPAAA clade</taxon>
        <taxon>Hologalegina</taxon>
        <taxon>IRL clade</taxon>
        <taxon>Trifolieae</taxon>
        <taxon>Medicago</taxon>
    </lineage>
</organism>
<dbReference type="EnsemblPlants" id="KEH19365">
    <property type="protein sequence ID" value="KEH19365"/>
    <property type="gene ID" value="MTR_8g047250"/>
</dbReference>
<dbReference type="AlphaFoldDB" id="A0A072U0U3"/>
<dbReference type="Gene3D" id="1.25.40.10">
    <property type="entry name" value="Tetratricopeptide repeat domain"/>
    <property type="match status" value="1"/>
</dbReference>
<reference evidence="2" key="3">
    <citation type="submission" date="2015-04" db="UniProtKB">
        <authorList>
            <consortium name="EnsemblPlants"/>
        </authorList>
    </citation>
    <scope>IDENTIFICATION</scope>
    <source>
        <strain evidence="2">cv. Jemalong A17</strain>
    </source>
</reference>
<dbReference type="HOGENOM" id="CLU_2112552_0_0_1"/>
<dbReference type="Proteomes" id="UP000002051">
    <property type="component" value="Chromosome 8"/>
</dbReference>
<reference evidence="1 3" key="1">
    <citation type="journal article" date="2011" name="Nature">
        <title>The Medicago genome provides insight into the evolution of rhizobial symbioses.</title>
        <authorList>
            <person name="Young N.D."/>
            <person name="Debelle F."/>
            <person name="Oldroyd G.E."/>
            <person name="Geurts R."/>
            <person name="Cannon S.B."/>
            <person name="Udvardi M.K."/>
            <person name="Benedito V.A."/>
            <person name="Mayer K.F."/>
            <person name="Gouzy J."/>
            <person name="Schoof H."/>
            <person name="Van de Peer Y."/>
            <person name="Proost S."/>
            <person name="Cook D.R."/>
            <person name="Meyers B.C."/>
            <person name="Spannagl M."/>
            <person name="Cheung F."/>
            <person name="De Mita S."/>
            <person name="Krishnakumar V."/>
            <person name="Gundlach H."/>
            <person name="Zhou S."/>
            <person name="Mudge J."/>
            <person name="Bharti A.K."/>
            <person name="Murray J.D."/>
            <person name="Naoumkina M.A."/>
            <person name="Rosen B."/>
            <person name="Silverstein K.A."/>
            <person name="Tang H."/>
            <person name="Rombauts S."/>
            <person name="Zhao P.X."/>
            <person name="Zhou P."/>
            <person name="Barbe V."/>
            <person name="Bardou P."/>
            <person name="Bechner M."/>
            <person name="Bellec A."/>
            <person name="Berger A."/>
            <person name="Berges H."/>
            <person name="Bidwell S."/>
            <person name="Bisseling T."/>
            <person name="Choisne N."/>
            <person name="Couloux A."/>
            <person name="Denny R."/>
            <person name="Deshpande S."/>
            <person name="Dai X."/>
            <person name="Doyle J.J."/>
            <person name="Dudez A.M."/>
            <person name="Farmer A.D."/>
            <person name="Fouteau S."/>
            <person name="Franken C."/>
            <person name="Gibelin C."/>
            <person name="Gish J."/>
            <person name="Goldstein S."/>
            <person name="Gonzalez A.J."/>
            <person name="Green P.J."/>
            <person name="Hallab A."/>
            <person name="Hartog M."/>
            <person name="Hua A."/>
            <person name="Humphray S.J."/>
            <person name="Jeong D.H."/>
            <person name="Jing Y."/>
            <person name="Jocker A."/>
            <person name="Kenton S.M."/>
            <person name="Kim D.J."/>
            <person name="Klee K."/>
            <person name="Lai H."/>
            <person name="Lang C."/>
            <person name="Lin S."/>
            <person name="Macmil S.L."/>
            <person name="Magdelenat G."/>
            <person name="Matthews L."/>
            <person name="McCorrison J."/>
            <person name="Monaghan E.L."/>
            <person name="Mun J.H."/>
            <person name="Najar F.Z."/>
            <person name="Nicholson C."/>
            <person name="Noirot C."/>
            <person name="O'Bleness M."/>
            <person name="Paule C.R."/>
            <person name="Poulain J."/>
            <person name="Prion F."/>
            <person name="Qin B."/>
            <person name="Qu C."/>
            <person name="Retzel E.F."/>
            <person name="Riddle C."/>
            <person name="Sallet E."/>
            <person name="Samain S."/>
            <person name="Samson N."/>
            <person name="Sanders I."/>
            <person name="Saurat O."/>
            <person name="Scarpelli C."/>
            <person name="Schiex T."/>
            <person name="Segurens B."/>
            <person name="Severin A.J."/>
            <person name="Sherrier D.J."/>
            <person name="Shi R."/>
            <person name="Sims S."/>
            <person name="Singer S.R."/>
            <person name="Sinharoy S."/>
            <person name="Sterck L."/>
            <person name="Viollet A."/>
            <person name="Wang B.B."/>
            <person name="Wang K."/>
            <person name="Wang M."/>
            <person name="Wang X."/>
            <person name="Warfsmann J."/>
            <person name="Weissenbach J."/>
            <person name="White D.D."/>
            <person name="White J.D."/>
            <person name="Wiley G.B."/>
            <person name="Wincker P."/>
            <person name="Xing Y."/>
            <person name="Yang L."/>
            <person name="Yao Z."/>
            <person name="Ying F."/>
            <person name="Zhai J."/>
            <person name="Zhou L."/>
            <person name="Zuber A."/>
            <person name="Denarie J."/>
            <person name="Dixon R.A."/>
            <person name="May G.D."/>
            <person name="Schwartz D.C."/>
            <person name="Rogers J."/>
            <person name="Quetier F."/>
            <person name="Town C.D."/>
            <person name="Roe B.A."/>
        </authorList>
    </citation>
    <scope>NUCLEOTIDE SEQUENCE [LARGE SCALE GENOMIC DNA]</scope>
    <source>
        <strain evidence="1">A17</strain>
        <strain evidence="2 3">cv. Jemalong A17</strain>
    </source>
</reference>
<protein>
    <submittedName>
        <fullName evidence="1 2">Uncharacterized protein</fullName>
    </submittedName>
</protein>
<proteinExistence type="predicted"/>
<sequence length="115" mass="13409">MNSFLGAAKYIPTKPEFTHYDVLNNYGDVDEGRFLFDCMPEKNVLSCNVMMSRYSQNRRVQDAFTARNIGFSYKIFRRNFLESSFLQISDEIFVGKHLSVKWQLVIGCLYRGILS</sequence>
<keyword evidence="3" id="KW-1185">Reference proteome</keyword>
<evidence type="ECO:0000313" key="2">
    <source>
        <dbReference type="EnsemblPlants" id="KEH19365"/>
    </source>
</evidence>